<protein>
    <submittedName>
        <fullName evidence="1">Uncharacterized protein</fullName>
    </submittedName>
</protein>
<dbReference type="Proteomes" id="UP000198604">
    <property type="component" value="Unassembled WGS sequence"/>
</dbReference>
<dbReference type="RefSeq" id="WP_093650052.1">
    <property type="nucleotide sequence ID" value="NZ_CTEN01000002.1"/>
</dbReference>
<organism evidence="1 2">
    <name type="scientific">Streptococcus varani</name>
    <dbReference type="NCBI Taxonomy" id="1608583"/>
    <lineage>
        <taxon>Bacteria</taxon>
        <taxon>Bacillati</taxon>
        <taxon>Bacillota</taxon>
        <taxon>Bacilli</taxon>
        <taxon>Lactobacillales</taxon>
        <taxon>Streptococcaceae</taxon>
        <taxon>Streptococcus</taxon>
    </lineage>
</organism>
<reference evidence="2" key="1">
    <citation type="submission" date="2015-03" db="EMBL/GenBank/DDBJ databases">
        <authorList>
            <person name="Urmite Genomes"/>
        </authorList>
    </citation>
    <scope>NUCLEOTIDE SEQUENCE [LARGE SCALE GENOMIC DNA]</scope>
    <source>
        <strain evidence="2">FF10</strain>
    </source>
</reference>
<dbReference type="EMBL" id="CTEN01000002">
    <property type="protein sequence ID" value="CQR24367.1"/>
    <property type="molecule type" value="Genomic_DNA"/>
</dbReference>
<evidence type="ECO:0000313" key="2">
    <source>
        <dbReference type="Proteomes" id="UP000198604"/>
    </source>
</evidence>
<gene>
    <name evidence="1" type="ORF">BN1356_00716</name>
</gene>
<evidence type="ECO:0000313" key="1">
    <source>
        <dbReference type="EMBL" id="CQR24367.1"/>
    </source>
</evidence>
<dbReference type="STRING" id="1608583.BN1356_00716"/>
<dbReference type="AlphaFoldDB" id="A0A0E4CS87"/>
<proteinExistence type="predicted"/>
<name>A0A0E4CS87_9STRE</name>
<dbReference type="OrthoDB" id="2233287at2"/>
<keyword evidence="2" id="KW-1185">Reference proteome</keyword>
<accession>A0A0E4CS87</accession>
<sequence>MKIQLINFTGSNKKGYKISECNSFGNAKSLDMFDINIIDLSDEDIWKNYSYSKSFSELAIDNDFLTLMDSIYNSNKSKIIYVLPVNYHFKTEYQTDTYNGKKYHNVRVLLKDLGDRFSYNLKKIIYPSNFNISYERTDTTIGEQNVSADFYFSKYYSDEIENPIYSNISNKLVSFSQDRFTFSCLQLTNNDEFQAFLSSIYPEDNSEQNVPEWFLSVNLFDDGVQKTIVSNEKDIIIEAKRKIDDAERILKKNNYYKSILYKTGQELEDILVEMLSEMFEVREEFADNKDEDFSFNKDNKHYVFEFKGVTKDIKKTNIPQLITHVYKYAETNSIDENNIRRIIIANRFKDENVEDRLPVNKNIIDLAKNPFNSVLIIDSLQFLKMFEKYKNGYWDSKACLALLDQVGLLEIGE</sequence>